<proteinExistence type="inferred from homology"/>
<dbReference type="InterPro" id="IPR005120">
    <property type="entry name" value="UPF3_dom"/>
</dbReference>
<dbReference type="GO" id="GO:0000184">
    <property type="term" value="P:nuclear-transcribed mRNA catabolic process, nonsense-mediated decay"/>
    <property type="evidence" value="ECO:0007669"/>
    <property type="project" value="UniProtKB-KW"/>
</dbReference>
<reference evidence="8 9" key="1">
    <citation type="submission" date="2025-04" db="UniProtKB">
        <authorList>
            <consortium name="RefSeq"/>
        </authorList>
    </citation>
    <scope>IDENTIFICATION</scope>
    <source>
        <tissue evidence="8 9">Whole organism</tissue>
    </source>
</reference>
<dbReference type="GeneID" id="113204599"/>
<dbReference type="PANTHER" id="PTHR13112">
    <property type="entry name" value="UPF3 REGULATOR OF NONSENSE TRANSCRIPTS-LIKE PROTEIN"/>
    <property type="match status" value="1"/>
</dbReference>
<dbReference type="SUPFAM" id="SSF54928">
    <property type="entry name" value="RNA-binding domain, RBD"/>
    <property type="match status" value="1"/>
</dbReference>
<keyword evidence="4" id="KW-0539">Nucleus</keyword>
<keyword evidence="3" id="KW-0866">Nonsense-mediated mRNA decay</keyword>
<organism evidence="7 8">
    <name type="scientific">Frankliniella occidentalis</name>
    <name type="common">Western flower thrips</name>
    <name type="synonym">Euthrips occidentalis</name>
    <dbReference type="NCBI Taxonomy" id="133901"/>
    <lineage>
        <taxon>Eukaryota</taxon>
        <taxon>Metazoa</taxon>
        <taxon>Ecdysozoa</taxon>
        <taxon>Arthropoda</taxon>
        <taxon>Hexapoda</taxon>
        <taxon>Insecta</taxon>
        <taxon>Pterygota</taxon>
        <taxon>Neoptera</taxon>
        <taxon>Paraneoptera</taxon>
        <taxon>Thysanoptera</taxon>
        <taxon>Terebrantia</taxon>
        <taxon>Thripoidea</taxon>
        <taxon>Thripidae</taxon>
        <taxon>Frankliniella</taxon>
    </lineage>
</organism>
<sequence>MTETVTSQDDSKTQTPSSPKTNKSKAVKQTGDGSDRPKTIEKVEKPPTKVVVRRLPPTMILETFLDQVAPLPPVDYMYFVKADSSLSPNSFGRAYLHFIHVSDLLIFTEKFDNYVFVDSKGNEYPAIVEYAPFQRIPKQRPSRKKDPRIGTIENDPYYLEFMEALKAEETQRKSASKSNKQHFFETSTTGLATPKVTSTPLLEYLKARRADKLRTKEDKIAERKKREIERRKAREDAVIKPPQPSSDTTTDLAEIQTRYLRCMIGLDKDTSALEQVSCCACCSPDVHAPFNCQVLRERMHLLLLHISPPKKLPNPDLKTEVLNIPTQQISVHQLFQSVKADKPCSTAEAIVVSAQPPLSLASLSPSPKQANRHPVCTTKTSLKTNQTKPLCSLSVEPKLIQKSTLLNKSIKPKVQTQLMVKESSFKTQLQKKNETSTVPISSTESEKVIHGQPLQFTLPSEVTFKPCLVKKDVAAVTNMSSKDVLNEMVKGPMKLTEFFKLLESGHLQAQYPAVSNFSTKQMTTLQELEKHIIGQQEEGNSEKKNCTEFDESPSHSTKCSKIQHSLPAWKKPNHYGWNGNQKNERFECQALQCQEGKNIIKFKSPYFFNQGAAIVMLEPNSHRGLLFSTPHAVTINETNRGKVPMCVFPKRFWEPTSSNISTLKRKNSNSSQNISKSYSFRGLQNDLLDKSNFYARNISPATSTLIGIGNNTNRTIHQMSHRILGPHPYMGWKKGGKPHPIRRMSAVLPSYPFSMHSKNHDSFDNFHASPAVYRCWLPYSTWRNRF</sequence>
<feature type="region of interest" description="Disordered" evidence="5">
    <location>
        <begin position="1"/>
        <end position="45"/>
    </location>
</feature>
<dbReference type="Gene3D" id="3.30.70.330">
    <property type="match status" value="1"/>
</dbReference>
<evidence type="ECO:0000256" key="5">
    <source>
        <dbReference type="SAM" id="MobiDB-lite"/>
    </source>
</evidence>
<dbReference type="OrthoDB" id="18087at2759"/>
<comment type="subcellular location">
    <subcellularLocation>
        <location evidence="1">Nucleus</location>
    </subcellularLocation>
</comment>
<feature type="compositionally biased region" description="Polar residues" evidence="5">
    <location>
        <begin position="1"/>
        <end position="21"/>
    </location>
</feature>
<dbReference type="PANTHER" id="PTHR13112:SF0">
    <property type="entry name" value="FI21285P1"/>
    <property type="match status" value="1"/>
</dbReference>
<dbReference type="GO" id="GO:0003729">
    <property type="term" value="F:mRNA binding"/>
    <property type="evidence" value="ECO:0007669"/>
    <property type="project" value="TreeGrafter"/>
</dbReference>
<dbReference type="RefSeq" id="XP_052120690.1">
    <property type="nucleotide sequence ID" value="XM_052264730.1"/>
</dbReference>
<feature type="compositionally biased region" description="Basic and acidic residues" evidence="5">
    <location>
        <begin position="33"/>
        <end position="45"/>
    </location>
</feature>
<dbReference type="GO" id="GO:0005737">
    <property type="term" value="C:cytoplasm"/>
    <property type="evidence" value="ECO:0007669"/>
    <property type="project" value="TreeGrafter"/>
</dbReference>
<keyword evidence="7" id="KW-1185">Reference proteome</keyword>
<feature type="domain" description="UPF3" evidence="6">
    <location>
        <begin position="47"/>
        <end position="209"/>
    </location>
</feature>
<accession>A0A6J1S306</accession>
<dbReference type="InterPro" id="IPR012677">
    <property type="entry name" value="Nucleotide-bd_a/b_plait_sf"/>
</dbReference>
<evidence type="ECO:0000256" key="4">
    <source>
        <dbReference type="ARBA" id="ARBA00023242"/>
    </source>
</evidence>
<dbReference type="InterPro" id="IPR039722">
    <property type="entry name" value="Upf3"/>
</dbReference>
<evidence type="ECO:0000313" key="9">
    <source>
        <dbReference type="RefSeq" id="XP_052120690.1"/>
    </source>
</evidence>
<dbReference type="Pfam" id="PF03467">
    <property type="entry name" value="Smg4_UPF3"/>
    <property type="match status" value="1"/>
</dbReference>
<dbReference type="CDD" id="cd12455">
    <property type="entry name" value="RRM_like_Smg4_UPF3"/>
    <property type="match status" value="1"/>
</dbReference>
<dbReference type="Proteomes" id="UP000504606">
    <property type="component" value="Unplaced"/>
</dbReference>
<gene>
    <name evidence="8 9" type="primary">LOC113204599</name>
</gene>
<evidence type="ECO:0000259" key="6">
    <source>
        <dbReference type="Pfam" id="PF03467"/>
    </source>
</evidence>
<evidence type="ECO:0000313" key="7">
    <source>
        <dbReference type="Proteomes" id="UP000504606"/>
    </source>
</evidence>
<feature type="region of interest" description="Disordered" evidence="5">
    <location>
        <begin position="534"/>
        <end position="558"/>
    </location>
</feature>
<evidence type="ECO:0000313" key="8">
    <source>
        <dbReference type="RefSeq" id="XP_026275609.1"/>
    </source>
</evidence>
<evidence type="ECO:0000256" key="1">
    <source>
        <dbReference type="ARBA" id="ARBA00004123"/>
    </source>
</evidence>
<dbReference type="AlphaFoldDB" id="A0A6J1S306"/>
<dbReference type="GO" id="GO:0045727">
    <property type="term" value="P:positive regulation of translation"/>
    <property type="evidence" value="ECO:0007669"/>
    <property type="project" value="TreeGrafter"/>
</dbReference>
<dbReference type="GO" id="GO:0005730">
    <property type="term" value="C:nucleolus"/>
    <property type="evidence" value="ECO:0007669"/>
    <property type="project" value="TreeGrafter"/>
</dbReference>
<evidence type="ECO:0000256" key="3">
    <source>
        <dbReference type="ARBA" id="ARBA00023161"/>
    </source>
</evidence>
<name>A0A6J1S306_FRAOC</name>
<evidence type="ECO:0000256" key="2">
    <source>
        <dbReference type="ARBA" id="ARBA00005991"/>
    </source>
</evidence>
<dbReference type="RefSeq" id="XP_026275609.1">
    <property type="nucleotide sequence ID" value="XM_026419824.2"/>
</dbReference>
<dbReference type="InterPro" id="IPR035979">
    <property type="entry name" value="RBD_domain_sf"/>
</dbReference>
<protein>
    <submittedName>
        <fullName evidence="8 9">Uncharacterized protein LOC113204599 isoform X1</fullName>
    </submittedName>
</protein>
<dbReference type="KEGG" id="foc:113204599"/>
<comment type="similarity">
    <text evidence="2">Belongs to the RENT3 family.</text>
</comment>